<dbReference type="AlphaFoldDB" id="A0A0S4IST7"/>
<name>A0A0S4IST7_BODSA</name>
<keyword evidence="2" id="KW-0472">Membrane</keyword>
<reference evidence="4" key="1">
    <citation type="submission" date="2015-09" db="EMBL/GenBank/DDBJ databases">
        <authorList>
            <consortium name="Pathogen Informatics"/>
        </authorList>
    </citation>
    <scope>NUCLEOTIDE SEQUENCE [LARGE SCALE GENOMIC DNA]</scope>
    <source>
        <strain evidence="4">Lake Konstanz</strain>
    </source>
</reference>
<feature type="compositionally biased region" description="Polar residues" evidence="1">
    <location>
        <begin position="40"/>
        <end position="49"/>
    </location>
</feature>
<keyword evidence="4" id="KW-1185">Reference proteome</keyword>
<accession>A0A0S4IST7</accession>
<feature type="region of interest" description="Disordered" evidence="1">
    <location>
        <begin position="185"/>
        <end position="220"/>
    </location>
</feature>
<evidence type="ECO:0000256" key="2">
    <source>
        <dbReference type="SAM" id="Phobius"/>
    </source>
</evidence>
<evidence type="ECO:0000313" key="3">
    <source>
        <dbReference type="EMBL" id="CUF62648.1"/>
    </source>
</evidence>
<dbReference type="EMBL" id="CYKH01000370">
    <property type="protein sequence ID" value="CUF62648.1"/>
    <property type="molecule type" value="Genomic_DNA"/>
</dbReference>
<evidence type="ECO:0000256" key="1">
    <source>
        <dbReference type="SAM" id="MobiDB-lite"/>
    </source>
</evidence>
<feature type="transmembrane region" description="Helical" evidence="2">
    <location>
        <begin position="309"/>
        <end position="329"/>
    </location>
</feature>
<keyword evidence="2" id="KW-1133">Transmembrane helix</keyword>
<evidence type="ECO:0000313" key="4">
    <source>
        <dbReference type="Proteomes" id="UP000051952"/>
    </source>
</evidence>
<organism evidence="3 4">
    <name type="scientific">Bodo saltans</name>
    <name type="common">Flagellated protozoan</name>
    <dbReference type="NCBI Taxonomy" id="75058"/>
    <lineage>
        <taxon>Eukaryota</taxon>
        <taxon>Discoba</taxon>
        <taxon>Euglenozoa</taxon>
        <taxon>Kinetoplastea</taxon>
        <taxon>Metakinetoplastina</taxon>
        <taxon>Eubodonida</taxon>
        <taxon>Bodonidae</taxon>
        <taxon>Bodo</taxon>
    </lineage>
</organism>
<dbReference type="VEuPathDB" id="TriTrypDB:BSAL_64205"/>
<protein>
    <submittedName>
        <fullName evidence="3">Transmembrane protein, putative</fullName>
    </submittedName>
</protein>
<gene>
    <name evidence="3" type="ORF">BSAL_64205</name>
</gene>
<proteinExistence type="predicted"/>
<feature type="transmembrane region" description="Helical" evidence="2">
    <location>
        <begin position="276"/>
        <end position="297"/>
    </location>
</feature>
<feature type="non-terminal residue" evidence="3">
    <location>
        <position position="373"/>
    </location>
</feature>
<feature type="compositionally biased region" description="Polar residues" evidence="1">
    <location>
        <begin position="185"/>
        <end position="194"/>
    </location>
</feature>
<feature type="region of interest" description="Disordered" evidence="1">
    <location>
        <begin position="96"/>
        <end position="139"/>
    </location>
</feature>
<keyword evidence="2 3" id="KW-0812">Transmembrane</keyword>
<feature type="region of interest" description="Disordered" evidence="1">
    <location>
        <begin position="29"/>
        <end position="61"/>
    </location>
</feature>
<dbReference type="Proteomes" id="UP000051952">
    <property type="component" value="Unassembled WGS sequence"/>
</dbReference>
<sequence length="373" mass="41633">MNDNEWEAYRADRSQLFQERIREEDIDIDEGGNEGATENVGGQQQQQHAIRTPVKTARSTDDDFEIAFEDDEDGGEEGNGKEGTFSILTLTGDRIAASKDDGGQNHVKTHRDGETKKEKKLRRKSEAEATVAAKAGGKGGSAYGFGELDNFVLFHDDYASFQNRGHQLRLEQYADEHAKDTLVAVTSSAAQSTPDQDHEKSTHPPTGDNAEGDEEDQRTLTSSCVSIEVDDDDDGNNGGGIFALGPLAGGGGIDGDERDDDEVSISDPRILRTLHYPYIVILLAVIAIDLWVIVGWYRNEASVCSSWIFTLWWITWLVDAVVCETLYLLSVMLFRYLIREPHEEDIHGRARRYFDGVGGKRDLRWWRGNLLHP</sequence>